<feature type="domain" description="Peptidase M66" evidence="8">
    <location>
        <begin position="274"/>
        <end position="526"/>
    </location>
</feature>
<evidence type="ECO:0000313" key="10">
    <source>
        <dbReference type="Proteomes" id="UP000262832"/>
    </source>
</evidence>
<name>A0ABM6YY65_9VIBR</name>
<keyword evidence="2 6" id="KW-0479">Metal-binding</keyword>
<dbReference type="RefSeq" id="WP_128812729.1">
    <property type="nucleotide sequence ID" value="NZ_CP032094.1"/>
</dbReference>
<dbReference type="PROSITE" id="PS51694">
    <property type="entry name" value="PEPTIDASE_M66"/>
    <property type="match status" value="1"/>
</dbReference>
<evidence type="ECO:0000256" key="4">
    <source>
        <dbReference type="ARBA" id="ARBA00022833"/>
    </source>
</evidence>
<dbReference type="InterPro" id="IPR051256">
    <property type="entry name" value="Dictomallein"/>
</dbReference>
<evidence type="ECO:0000259" key="8">
    <source>
        <dbReference type="PROSITE" id="PS51694"/>
    </source>
</evidence>
<evidence type="ECO:0000256" key="7">
    <source>
        <dbReference type="SAM" id="SignalP"/>
    </source>
</evidence>
<evidence type="ECO:0000256" key="3">
    <source>
        <dbReference type="ARBA" id="ARBA00022801"/>
    </source>
</evidence>
<dbReference type="Pfam" id="PF12561">
    <property type="entry name" value="TagA"/>
    <property type="match status" value="1"/>
</dbReference>
<keyword evidence="4 6" id="KW-0862">Zinc</keyword>
<dbReference type="EMBL" id="CP032094">
    <property type="protein sequence ID" value="AXY02819.1"/>
    <property type="molecule type" value="Genomic_DNA"/>
</dbReference>
<feature type="chain" id="PRO_5045979521" evidence="7">
    <location>
        <begin position="24"/>
        <end position="1013"/>
    </location>
</feature>
<dbReference type="SUPFAM" id="SSF49265">
    <property type="entry name" value="Fibronectin type III"/>
    <property type="match status" value="1"/>
</dbReference>
<gene>
    <name evidence="9" type="ORF">D1115_17635</name>
</gene>
<keyword evidence="10" id="KW-1185">Reference proteome</keyword>
<sequence length="1013" mass="111508">MRFKLLPMLIGAVFAGQTVSVIASPFVAHASSQVERTHGAPTITQFQLASISDVAAQFTWKDSGEGNRYEVTLIERPENASPIAYLNDAEESGFYRGHLTPETEYEAVLKVCNDQGCTTESFTFKTLSSRLAYNDARKAENHLSGNLTAHINFAQTHTSVTPSGNDENARPNLIMKRNALLLVTPKAYWTNHLWLEILEDGVVVDRVAMTPPSAQPKTDQRDSGRSEVVFSHHAWSAPINWQWMKPGLSLRLSDNFGRTGELPETEIIFGGAPELVIQNIDIGMLTTPRNQYQMIDEMNTLAADYFQKIPASKLIVADYTPFHLTKVTLPNGKVYTEHSDDEGGVYGGDMREAIGKALVSTGINNANFGITDTAGYSQGYNRRTNHITAHNNRGVYTNGIVNHGLSGGGGIVTLSSSVGNEWSHELGHNYGRGHWPTNASSHDLTTGWGWDAFYHRFIGNLHWSGEATTNEVGGQIVPPFAGEYRFTRDAMAGGESAKLGLVSRYTLEHPTGTKVTQNWLNAVKQVNLDSSTGYTEWDQETQRYVESDVDYSAPIAHGVPVITVLGIYDPLNINPSQIYPLTYSNYGNVFDLPKPTNVEFQLEGWQNVANMTEFERSNTEWQTMIVDGEWLPLCQFSYTNANGEQANFIGYEDSENDTCRTTNEMYWSVNGQRELPVSTVGDYLLLASKGDLVGSVTYTPTAALGEQTLCSLNKGGTAHDGAGFLADGRCKQIDNVKHTNGANWAYATHQGGIMQYALASQKQCQLNVTYAGGVVEEISLAGARHGSDQSNKFHLNLDASQHPTNIAIECRDGSGEVSVLDSLDVAPSEAVEQLSGPVIIGQEYGYEAAKSDLPTGWFDHTESFDPAALKKADRSKLATLLKGDERPYLCRFPMQVSNTTKVLHGYVEEVSSGQYQCTGGSEITVRDDQGERPVLSQINQFEWLSLLNFDAVGQRVKATENSDKNLCSLTAGNEFYGAGFVNDSGQCVQEPEVYWSNGRQWVFSSRHGQYSYY</sequence>
<evidence type="ECO:0000256" key="1">
    <source>
        <dbReference type="ARBA" id="ARBA00022670"/>
    </source>
</evidence>
<protein>
    <submittedName>
        <fullName evidence="9">Glycosyl transferase</fullName>
    </submittedName>
</protein>
<keyword evidence="1 6" id="KW-0645">Protease</keyword>
<keyword evidence="7" id="KW-0732">Signal</keyword>
<dbReference type="Pfam" id="PF10462">
    <property type="entry name" value="Peptidase_M66"/>
    <property type="match status" value="1"/>
</dbReference>
<feature type="active site" evidence="6">
    <location>
        <position position="425"/>
    </location>
</feature>
<evidence type="ECO:0000256" key="5">
    <source>
        <dbReference type="ARBA" id="ARBA00023049"/>
    </source>
</evidence>
<reference evidence="9 10" key="1">
    <citation type="submission" date="2018-08" db="EMBL/GenBank/DDBJ databases">
        <title>Genomic taxonomy of the Vibrionaceae family.</title>
        <authorList>
            <person name="Gomez-Gil B."/>
            <person name="Tanaka M."/>
            <person name="Sawabe T."/>
            <person name="Enciso-Ibarra K."/>
        </authorList>
    </citation>
    <scope>NUCLEOTIDE SEQUENCE [LARGE SCALE GENOMIC DNA]</scope>
    <source>
        <strain evidence="9 10">CAIM 1831</strain>
    </source>
</reference>
<comment type="cofactor">
    <cofactor evidence="6">
        <name>Zn(2+)</name>
        <dbReference type="ChEBI" id="CHEBI:29105"/>
    </cofactor>
    <text evidence="6">Binds 1 zinc ion per subunit.</text>
</comment>
<evidence type="ECO:0000313" key="9">
    <source>
        <dbReference type="EMBL" id="AXY02819.1"/>
    </source>
</evidence>
<feature type="binding site" evidence="6">
    <location>
        <position position="424"/>
    </location>
    <ligand>
        <name>Zn(2+)</name>
        <dbReference type="ChEBI" id="CHEBI:29105"/>
        <note>catalytic</note>
    </ligand>
</feature>
<feature type="binding site" evidence="6">
    <location>
        <position position="434"/>
    </location>
    <ligand>
        <name>Zn(2+)</name>
        <dbReference type="ChEBI" id="CHEBI:29105"/>
        <note>catalytic</note>
    </ligand>
</feature>
<evidence type="ECO:0000256" key="2">
    <source>
        <dbReference type="ARBA" id="ARBA00022723"/>
    </source>
</evidence>
<dbReference type="GO" id="GO:0016740">
    <property type="term" value="F:transferase activity"/>
    <property type="evidence" value="ECO:0007669"/>
    <property type="project" value="UniProtKB-KW"/>
</dbReference>
<dbReference type="InterPro" id="IPR022218">
    <property type="entry name" value="TagA_dom"/>
</dbReference>
<dbReference type="Proteomes" id="UP000262832">
    <property type="component" value="Chromosome II"/>
</dbReference>
<evidence type="ECO:0000256" key="6">
    <source>
        <dbReference type="PROSITE-ProRule" id="PRU01031"/>
    </source>
</evidence>
<dbReference type="InterPro" id="IPR019503">
    <property type="entry name" value="Peptidase_M66_dom"/>
</dbReference>
<accession>A0ABM6YY65</accession>
<feature type="signal peptide" evidence="7">
    <location>
        <begin position="1"/>
        <end position="23"/>
    </location>
</feature>
<keyword evidence="9" id="KW-0808">Transferase</keyword>
<dbReference type="PANTHER" id="PTHR39540:SF1">
    <property type="entry name" value="DICTOMALLEIN-1-RELATED"/>
    <property type="match status" value="1"/>
</dbReference>
<dbReference type="InterPro" id="IPR036116">
    <property type="entry name" value="FN3_sf"/>
</dbReference>
<organism evidence="9 10">
    <name type="scientific">Vibrio alfacsensis</name>
    <dbReference type="NCBI Taxonomy" id="1074311"/>
    <lineage>
        <taxon>Bacteria</taxon>
        <taxon>Pseudomonadati</taxon>
        <taxon>Pseudomonadota</taxon>
        <taxon>Gammaproteobacteria</taxon>
        <taxon>Vibrionales</taxon>
        <taxon>Vibrionaceae</taxon>
        <taxon>Vibrio</taxon>
    </lineage>
</organism>
<keyword evidence="5 6" id="KW-0482">Metalloprotease</keyword>
<proteinExistence type="predicted"/>
<feature type="binding site" evidence="6">
    <location>
        <position position="428"/>
    </location>
    <ligand>
        <name>Zn(2+)</name>
        <dbReference type="ChEBI" id="CHEBI:29105"/>
        <note>catalytic</note>
    </ligand>
</feature>
<dbReference type="PANTHER" id="PTHR39540">
    <property type="match status" value="1"/>
</dbReference>
<keyword evidence="3 6" id="KW-0378">Hydrolase</keyword>